<evidence type="ECO:0000313" key="4">
    <source>
        <dbReference type="EMBL" id="CAB5207102.1"/>
    </source>
</evidence>
<evidence type="ECO:0000313" key="1">
    <source>
        <dbReference type="EMBL" id="CAB4127219.1"/>
    </source>
</evidence>
<accession>A0A6J5L5Q7</accession>
<evidence type="ECO:0000313" key="2">
    <source>
        <dbReference type="EMBL" id="CAB4132301.1"/>
    </source>
</evidence>
<dbReference type="Gene3D" id="3.40.50.300">
    <property type="entry name" value="P-loop containing nucleotide triphosphate hydrolases"/>
    <property type="match status" value="1"/>
</dbReference>
<gene>
    <name evidence="3" type="ORF">UFOVP1363_43</name>
    <name evidence="4" type="ORF">UFOVP179_17</name>
    <name evidence="2" type="ORF">UFOVP260_2</name>
    <name evidence="1" type="ORF">UFOVP85_60</name>
</gene>
<sequence>MTDKHHKDEIASKLRSSFLEFTKFFYPILTGRAYIISNPVGRESHHITIAKALTQASRLEIPNHRLLINVSPGSGKSTMLSMWIAWTMATFPDARFLYISYSKVLAAKHTETIKRIMQLSHYQHLFNVRIRHDSKAREYFQTTTGGAVAAFGSGGAITGQDAGLPALNRFSGAVIIDDAHKPDEVHSDTIRQSVIDNYRETIQQRPRGINVPYIFIGQRLHEDDLGAYLIAGKDGYQWHQVILKSIDDAGNALYPEVDTKSKLLKRQETDPYVFASQYQQDPIPAGGALFKPEWFVMLDEEPDIIYSFITCDTAETSKSYNDATVFSFWGVYEIESYGVKTGQYGLHWIDTLECRIEPKDLKPTFLEFWSQCMRYKKTPQMVAIEKKSTGGTLLSLIDEIRVVRLVDIPRTREQGNKTKRFLAIQPYIAERRVSFPAFGRHVKLCIEHMSKITANETHRWDDIADTAADAIRMALIDKTLVSAQVNAPNYTDIAKNLTSTQTKINRLRKSAYTR</sequence>
<evidence type="ECO:0000313" key="3">
    <source>
        <dbReference type="EMBL" id="CAB4202908.1"/>
    </source>
</evidence>
<dbReference type="InterPro" id="IPR027417">
    <property type="entry name" value="P-loop_NTPase"/>
</dbReference>
<protein>
    <recommendedName>
        <fullName evidence="5">Archaeophage PsiM2, terminase large subunit</fullName>
    </recommendedName>
</protein>
<reference evidence="1" key="1">
    <citation type="submission" date="2020-04" db="EMBL/GenBank/DDBJ databases">
        <authorList>
            <person name="Chiriac C."/>
            <person name="Salcher M."/>
            <person name="Ghai R."/>
            <person name="Kavagutti S V."/>
        </authorList>
    </citation>
    <scope>NUCLEOTIDE SEQUENCE</scope>
</reference>
<dbReference type="EMBL" id="LR796198">
    <property type="protein sequence ID" value="CAB4127219.1"/>
    <property type="molecule type" value="Genomic_DNA"/>
</dbReference>
<proteinExistence type="predicted"/>
<dbReference type="EMBL" id="LR797327">
    <property type="protein sequence ID" value="CAB4202908.1"/>
    <property type="molecule type" value="Genomic_DNA"/>
</dbReference>
<dbReference type="SUPFAM" id="SSF52540">
    <property type="entry name" value="P-loop containing nucleoside triphosphate hydrolases"/>
    <property type="match status" value="1"/>
</dbReference>
<name>A0A6J5L5Q7_9CAUD</name>
<dbReference type="EMBL" id="LR796260">
    <property type="protein sequence ID" value="CAB4132301.1"/>
    <property type="molecule type" value="Genomic_DNA"/>
</dbReference>
<organism evidence="1">
    <name type="scientific">uncultured Caudovirales phage</name>
    <dbReference type="NCBI Taxonomy" id="2100421"/>
    <lineage>
        <taxon>Viruses</taxon>
        <taxon>Duplodnaviria</taxon>
        <taxon>Heunggongvirae</taxon>
        <taxon>Uroviricota</taxon>
        <taxon>Caudoviricetes</taxon>
        <taxon>Peduoviridae</taxon>
        <taxon>Maltschvirus</taxon>
        <taxon>Maltschvirus maltsch</taxon>
    </lineage>
</organism>
<dbReference type="EMBL" id="LR798228">
    <property type="protein sequence ID" value="CAB5207102.1"/>
    <property type="molecule type" value="Genomic_DNA"/>
</dbReference>
<evidence type="ECO:0008006" key="5">
    <source>
        <dbReference type="Google" id="ProtNLM"/>
    </source>
</evidence>